<comment type="caution">
    <text evidence="1">The sequence shown here is derived from an EMBL/GenBank/DDBJ whole genome shotgun (WGS) entry which is preliminary data.</text>
</comment>
<dbReference type="Proteomes" id="UP000683417">
    <property type="component" value="Unassembled WGS sequence"/>
</dbReference>
<sequence>MAQHVTDIVIYMDGEEAALRLHSGCLVEFKSTSIADFRALRENRISRVQTVTAVVDTVSVHRALDHVGIKRNEHADALI</sequence>
<dbReference type="AlphaFoldDB" id="A0A9W4D7V9"/>
<evidence type="ECO:0000313" key="2">
    <source>
        <dbReference type="Proteomes" id="UP000683417"/>
    </source>
</evidence>
<evidence type="ECO:0000313" key="1">
    <source>
        <dbReference type="EMBL" id="CAD6503537.1"/>
    </source>
</evidence>
<reference evidence="1" key="1">
    <citation type="submission" date="2020-10" db="EMBL/GenBank/DDBJ databases">
        <authorList>
            <person name="Muller C M."/>
        </authorList>
    </citation>
    <scope>NUCLEOTIDE SEQUENCE</scope>
    <source>
        <strain evidence="1">THUN-12</strain>
    </source>
</reference>
<protein>
    <submittedName>
        <fullName evidence="1">BgTH12-03199</fullName>
    </submittedName>
</protein>
<accession>A0A9W4D7V9</accession>
<organism evidence="1 2">
    <name type="scientific">Blumeria graminis f. sp. triticale</name>
    <dbReference type="NCBI Taxonomy" id="1689686"/>
    <lineage>
        <taxon>Eukaryota</taxon>
        <taxon>Fungi</taxon>
        <taxon>Dikarya</taxon>
        <taxon>Ascomycota</taxon>
        <taxon>Pezizomycotina</taxon>
        <taxon>Leotiomycetes</taxon>
        <taxon>Erysiphales</taxon>
        <taxon>Erysiphaceae</taxon>
        <taxon>Blumeria</taxon>
    </lineage>
</organism>
<dbReference type="EMBL" id="CAJHIT010000007">
    <property type="protein sequence ID" value="CAD6503537.1"/>
    <property type="molecule type" value="Genomic_DNA"/>
</dbReference>
<name>A0A9W4D7V9_BLUGR</name>
<proteinExistence type="predicted"/>
<gene>
    <name evidence="1" type="ORF">BGTH12_LOCUS4895</name>
</gene>